<feature type="domain" description="Methyltransferase type 11" evidence="2">
    <location>
        <begin position="90"/>
        <end position="200"/>
    </location>
</feature>
<name>A0A1S9I4T0_9CLOT</name>
<evidence type="ECO:0000313" key="3">
    <source>
        <dbReference type="EMBL" id="OOO62438.1"/>
    </source>
</evidence>
<keyword evidence="1" id="KW-1133">Transmembrane helix</keyword>
<dbReference type="InterPro" id="IPR029063">
    <property type="entry name" value="SAM-dependent_MTases_sf"/>
</dbReference>
<evidence type="ECO:0000259" key="2">
    <source>
        <dbReference type="Pfam" id="PF08241"/>
    </source>
</evidence>
<keyword evidence="4" id="KW-0808">Transferase</keyword>
<dbReference type="PANTHER" id="PTHR45277:SF1">
    <property type="entry name" value="EXPRESSED PROTEIN"/>
    <property type="match status" value="1"/>
</dbReference>
<comment type="caution">
    <text evidence="4">The sequence shown here is derived from an EMBL/GenBank/DDBJ whole genome shotgun (WGS) entry which is preliminary data.</text>
</comment>
<dbReference type="Gene3D" id="3.40.50.150">
    <property type="entry name" value="Vaccinia Virus protein VP39"/>
    <property type="match status" value="1"/>
</dbReference>
<sequence>MKKYTKPYYGPNNYFSVIKFFSVGVLGLITFMFSIKHKEINSYVAYFILFISILFIFNGIRIINFIFVGRFKHINRIISKVKWTGNENVLDVGVGKGILAIAVAKKLKNGSGKVTGIDIWNTEDIMDKTKYYVNQNIELEGVSDKVKVKTQNASALSFKDESFDVILSKQCIHNIESAQERKMAIEEMIRVLKPGGKLIISDSMYVDEYEKILLDKGLKASISSKYFLDTYPASRILEATKK</sequence>
<protein>
    <submittedName>
        <fullName evidence="4">SAM-dependent methyltransferase</fullName>
    </submittedName>
</protein>
<dbReference type="Proteomes" id="UP000190206">
    <property type="component" value="Unassembled WGS sequence"/>
</dbReference>
<feature type="transmembrane region" description="Helical" evidence="1">
    <location>
        <begin position="45"/>
        <end position="68"/>
    </location>
</feature>
<keyword evidence="5" id="KW-1185">Reference proteome</keyword>
<dbReference type="Proteomes" id="UP000190256">
    <property type="component" value="Unassembled WGS sequence"/>
</dbReference>
<evidence type="ECO:0000313" key="4">
    <source>
        <dbReference type="EMBL" id="OOO65265.1"/>
    </source>
</evidence>
<feature type="transmembrane region" description="Helical" evidence="1">
    <location>
        <begin position="12"/>
        <end position="33"/>
    </location>
</feature>
<keyword evidence="4" id="KW-0489">Methyltransferase</keyword>
<dbReference type="CDD" id="cd02440">
    <property type="entry name" value="AdoMet_MTases"/>
    <property type="match status" value="1"/>
</dbReference>
<dbReference type="SUPFAM" id="SSF53335">
    <property type="entry name" value="S-adenosyl-L-methionine-dependent methyltransferases"/>
    <property type="match status" value="1"/>
</dbReference>
<evidence type="ECO:0000256" key="1">
    <source>
        <dbReference type="SAM" id="Phobius"/>
    </source>
</evidence>
<keyword evidence="1" id="KW-0472">Membrane</keyword>
<keyword evidence="1" id="KW-0812">Transmembrane</keyword>
<dbReference type="AlphaFoldDB" id="A0A1S9I4T0"/>
<reference evidence="3 5" key="1">
    <citation type="submission" date="2016-12" db="EMBL/GenBank/DDBJ databases">
        <title>Clostridium tepidum sp. nov., a close relative of Clostridium sporogenes and Clostridium botulinum Group I.</title>
        <authorList>
            <person name="Dobritsa A.P."/>
            <person name="Kutumbaka K."/>
            <person name="Werner K."/>
            <person name="Samadpour M."/>
        </authorList>
    </citation>
    <scope>NUCLEOTIDE SEQUENCE [LARGE SCALE GENOMIC DNA]</scope>
    <source>
        <strain evidence="3 5">PE</strain>
    </source>
</reference>
<accession>A0A1S9I4T0</accession>
<dbReference type="EMBL" id="MRAD01000005">
    <property type="protein sequence ID" value="OOO62438.1"/>
    <property type="molecule type" value="Genomic_DNA"/>
</dbReference>
<dbReference type="RefSeq" id="WP_078023903.1">
    <property type="nucleotide sequence ID" value="NZ_JADPGM010000009.1"/>
</dbReference>
<evidence type="ECO:0000313" key="6">
    <source>
        <dbReference type="Proteomes" id="UP000190256"/>
    </source>
</evidence>
<dbReference type="GO" id="GO:0008757">
    <property type="term" value="F:S-adenosylmethionine-dependent methyltransferase activity"/>
    <property type="evidence" value="ECO:0007669"/>
    <property type="project" value="InterPro"/>
</dbReference>
<gene>
    <name evidence="3" type="ORF">BS637_06245</name>
    <name evidence="4" type="ORF">BS638_09010</name>
</gene>
<dbReference type="PANTHER" id="PTHR45277">
    <property type="entry name" value="EXPRESSED PROTEIN"/>
    <property type="match status" value="1"/>
</dbReference>
<dbReference type="OrthoDB" id="9808140at2"/>
<dbReference type="STRING" id="1962263.BS637_06245"/>
<proteinExistence type="predicted"/>
<organism evidence="4 6">
    <name type="scientific">Clostridium tepidum</name>
    <dbReference type="NCBI Taxonomy" id="1962263"/>
    <lineage>
        <taxon>Bacteria</taxon>
        <taxon>Bacillati</taxon>
        <taxon>Bacillota</taxon>
        <taxon>Clostridia</taxon>
        <taxon>Eubacteriales</taxon>
        <taxon>Clostridiaceae</taxon>
        <taxon>Clostridium</taxon>
    </lineage>
</organism>
<dbReference type="Pfam" id="PF08241">
    <property type="entry name" value="Methyltransf_11"/>
    <property type="match status" value="1"/>
</dbReference>
<evidence type="ECO:0000313" key="5">
    <source>
        <dbReference type="Proteomes" id="UP000190206"/>
    </source>
</evidence>
<dbReference type="EMBL" id="MRAE01000020">
    <property type="protein sequence ID" value="OOO65265.1"/>
    <property type="molecule type" value="Genomic_DNA"/>
</dbReference>
<dbReference type="GO" id="GO:0032259">
    <property type="term" value="P:methylation"/>
    <property type="evidence" value="ECO:0007669"/>
    <property type="project" value="UniProtKB-KW"/>
</dbReference>
<reference evidence="4 6" key="2">
    <citation type="submission" date="2016-12" db="EMBL/GenBank/DDBJ databases">
        <title>Clostridium tepidum sp. nov., a close relative of Clostridium sporogenes and Clostridium botulinum Group I.</title>
        <authorList>
            <person name="Dobritsa A.P."/>
            <person name="Kutumbaka K.K."/>
            <person name="Werner K."/>
            <person name="Wiedmann M."/>
            <person name="Asmus A."/>
            <person name="Samadpour M."/>
        </authorList>
    </citation>
    <scope>NUCLEOTIDE SEQUENCE [LARGE SCALE GENOMIC DNA]</scope>
    <source>
        <strain evidence="4 6">IEH 97212</strain>
    </source>
</reference>
<dbReference type="InterPro" id="IPR013216">
    <property type="entry name" value="Methyltransf_11"/>
</dbReference>